<keyword evidence="2 4" id="KW-0378">Hydrolase</keyword>
<dbReference type="Pfam" id="PF14803">
    <property type="entry name" value="Zn_ribbon_Nudix"/>
    <property type="match status" value="1"/>
</dbReference>
<sequence length="199" mass="22448">MNYCSHCGETVRLAVPQGDDRLRYLCDSCGTIHYQNPRIIAGTLPVRDGKVLLCRRAIEPRLGYWTLPAGFMENAETTAEAAARETREEAGAEVELKGLYTLIDLPHINQVYMLFRATLISDFSAGVESLEVALFAEDEIPWQSLAFPTMEVTLRRYFEDRAREALGATGTAATYPMHTEQIDLETRERFFATTYLPES</sequence>
<dbReference type="InterPro" id="IPR015797">
    <property type="entry name" value="NUDIX_hydrolase-like_dom_sf"/>
</dbReference>
<protein>
    <submittedName>
        <fullName evidence="6">NUDIX hydrolase</fullName>
    </submittedName>
</protein>
<evidence type="ECO:0000256" key="3">
    <source>
        <dbReference type="ARBA" id="ARBA00022842"/>
    </source>
</evidence>
<comment type="caution">
    <text evidence="6">The sequence shown here is derived from an EMBL/GenBank/DDBJ whole genome shotgun (WGS) entry which is preliminary data.</text>
</comment>
<dbReference type="Proteomes" id="UP000319941">
    <property type="component" value="Unassembled WGS sequence"/>
</dbReference>
<feature type="domain" description="Nudix hydrolase" evidence="5">
    <location>
        <begin position="36"/>
        <end position="158"/>
    </location>
</feature>
<evidence type="ECO:0000256" key="4">
    <source>
        <dbReference type="RuleBase" id="RU003476"/>
    </source>
</evidence>
<proteinExistence type="inferred from homology"/>
<dbReference type="PROSITE" id="PS00893">
    <property type="entry name" value="NUDIX_BOX"/>
    <property type="match status" value="1"/>
</dbReference>
<dbReference type="PRINTS" id="PR00502">
    <property type="entry name" value="NUDIXFAMILY"/>
</dbReference>
<dbReference type="OrthoDB" id="5417595at2"/>
<evidence type="ECO:0000313" key="6">
    <source>
        <dbReference type="EMBL" id="TVU69180.1"/>
    </source>
</evidence>
<evidence type="ECO:0000256" key="1">
    <source>
        <dbReference type="ARBA" id="ARBA00001946"/>
    </source>
</evidence>
<dbReference type="Pfam" id="PF00293">
    <property type="entry name" value="NUDIX"/>
    <property type="match status" value="1"/>
</dbReference>
<dbReference type="InterPro" id="IPR029401">
    <property type="entry name" value="Nudix_N"/>
</dbReference>
<gene>
    <name evidence="6" type="ORF">FQP86_12025</name>
</gene>
<dbReference type="EMBL" id="VNFH01000008">
    <property type="protein sequence ID" value="TVU69180.1"/>
    <property type="molecule type" value="Genomic_DNA"/>
</dbReference>
<reference evidence="6 7" key="1">
    <citation type="submission" date="2019-07" db="EMBL/GenBank/DDBJ databases">
        <title>Diversity of Bacteria from Kongsfjorden, Arctic.</title>
        <authorList>
            <person name="Yu Y."/>
        </authorList>
    </citation>
    <scope>NUCLEOTIDE SEQUENCE [LARGE SCALE GENOMIC DNA]</scope>
    <source>
        <strain evidence="6 7">SM1923</strain>
    </source>
</reference>
<comment type="similarity">
    <text evidence="4">Belongs to the Nudix hydrolase family.</text>
</comment>
<dbReference type="Gene3D" id="2.20.70.10">
    <property type="match status" value="1"/>
</dbReference>
<dbReference type="Gene3D" id="3.90.79.10">
    <property type="entry name" value="Nucleoside Triphosphate Pyrophosphohydrolase"/>
    <property type="match status" value="1"/>
</dbReference>
<evidence type="ECO:0000259" key="5">
    <source>
        <dbReference type="PROSITE" id="PS51462"/>
    </source>
</evidence>
<dbReference type="PANTHER" id="PTHR43222">
    <property type="entry name" value="NUDIX HYDROLASE 23"/>
    <property type="match status" value="1"/>
</dbReference>
<keyword evidence="3" id="KW-0460">Magnesium</keyword>
<dbReference type="PANTHER" id="PTHR43222:SF2">
    <property type="entry name" value="NUDIX HYDROLASE 23, CHLOROPLASTIC"/>
    <property type="match status" value="1"/>
</dbReference>
<organism evidence="6 7">
    <name type="scientific">Cobetia crustatorum</name>
    <dbReference type="NCBI Taxonomy" id="553385"/>
    <lineage>
        <taxon>Bacteria</taxon>
        <taxon>Pseudomonadati</taxon>
        <taxon>Pseudomonadota</taxon>
        <taxon>Gammaproteobacteria</taxon>
        <taxon>Oceanospirillales</taxon>
        <taxon>Halomonadaceae</taxon>
        <taxon>Cobetia</taxon>
    </lineage>
</organism>
<evidence type="ECO:0000256" key="2">
    <source>
        <dbReference type="ARBA" id="ARBA00022801"/>
    </source>
</evidence>
<dbReference type="AlphaFoldDB" id="A0A558HJ81"/>
<dbReference type="SUPFAM" id="SSF55811">
    <property type="entry name" value="Nudix"/>
    <property type="match status" value="1"/>
</dbReference>
<dbReference type="STRING" id="553385.GCA_000591415_00804"/>
<keyword evidence="7" id="KW-1185">Reference proteome</keyword>
<dbReference type="PROSITE" id="PS51462">
    <property type="entry name" value="NUDIX"/>
    <property type="match status" value="1"/>
</dbReference>
<dbReference type="GO" id="GO:0016787">
    <property type="term" value="F:hydrolase activity"/>
    <property type="evidence" value="ECO:0007669"/>
    <property type="project" value="UniProtKB-KW"/>
</dbReference>
<dbReference type="InterPro" id="IPR000086">
    <property type="entry name" value="NUDIX_hydrolase_dom"/>
</dbReference>
<comment type="cofactor">
    <cofactor evidence="1">
        <name>Mg(2+)</name>
        <dbReference type="ChEBI" id="CHEBI:18420"/>
    </cofactor>
</comment>
<dbReference type="RefSeq" id="WP_024951120.1">
    <property type="nucleotide sequence ID" value="NZ_CAWOWR010000137.1"/>
</dbReference>
<name>A0A558HJ81_9GAMM</name>
<dbReference type="InterPro" id="IPR020084">
    <property type="entry name" value="NUDIX_hydrolase_CS"/>
</dbReference>
<accession>A0A558HJ81</accession>
<evidence type="ECO:0000313" key="7">
    <source>
        <dbReference type="Proteomes" id="UP000319941"/>
    </source>
</evidence>
<dbReference type="InterPro" id="IPR020476">
    <property type="entry name" value="Nudix_hydrolase"/>
</dbReference>